<proteinExistence type="predicted"/>
<evidence type="ECO:0000313" key="2">
    <source>
        <dbReference type="EMBL" id="KAG5186036.1"/>
    </source>
</evidence>
<dbReference type="EMBL" id="JAFCMP010000113">
    <property type="protein sequence ID" value="KAG5186036.1"/>
    <property type="molecule type" value="Genomic_DNA"/>
</dbReference>
<feature type="region of interest" description="Disordered" evidence="1">
    <location>
        <begin position="265"/>
        <end position="289"/>
    </location>
</feature>
<dbReference type="SUPFAM" id="SSF53335">
    <property type="entry name" value="S-adenosyl-L-methionine-dependent methyltransferases"/>
    <property type="match status" value="1"/>
</dbReference>
<accession>A0A835Z2H5</accession>
<comment type="caution">
    <text evidence="2">The sequence shown here is derived from an EMBL/GenBank/DDBJ whole genome shotgun (WGS) entry which is preliminary data.</text>
</comment>
<evidence type="ECO:0000256" key="1">
    <source>
        <dbReference type="SAM" id="MobiDB-lite"/>
    </source>
</evidence>
<evidence type="ECO:0008006" key="4">
    <source>
        <dbReference type="Google" id="ProtNLM"/>
    </source>
</evidence>
<gene>
    <name evidence="2" type="ORF">JKP88DRAFT_185189</name>
</gene>
<protein>
    <recommendedName>
        <fullName evidence="4">Class I SAM-dependent methyltransferase</fullName>
    </recommendedName>
</protein>
<reference evidence="2" key="1">
    <citation type="submission" date="2021-02" db="EMBL/GenBank/DDBJ databases">
        <title>First Annotated Genome of the Yellow-green Alga Tribonema minus.</title>
        <authorList>
            <person name="Mahan K.M."/>
        </authorList>
    </citation>
    <scope>NUCLEOTIDE SEQUENCE</scope>
    <source>
        <strain evidence="2">UTEX B ZZ1240</strain>
    </source>
</reference>
<name>A0A835Z2H5_9STRA</name>
<dbReference type="Proteomes" id="UP000664859">
    <property type="component" value="Unassembled WGS sequence"/>
</dbReference>
<dbReference type="InterPro" id="IPR029063">
    <property type="entry name" value="SAM-dependent_MTases_sf"/>
</dbReference>
<organism evidence="2 3">
    <name type="scientific">Tribonema minus</name>
    <dbReference type="NCBI Taxonomy" id="303371"/>
    <lineage>
        <taxon>Eukaryota</taxon>
        <taxon>Sar</taxon>
        <taxon>Stramenopiles</taxon>
        <taxon>Ochrophyta</taxon>
        <taxon>PX clade</taxon>
        <taxon>Xanthophyceae</taxon>
        <taxon>Tribonematales</taxon>
        <taxon>Tribonemataceae</taxon>
        <taxon>Tribonema</taxon>
    </lineage>
</organism>
<keyword evidence="3" id="KW-1185">Reference proteome</keyword>
<dbReference type="OrthoDB" id="429136at2759"/>
<dbReference type="CDD" id="cd02440">
    <property type="entry name" value="AdoMet_MTases"/>
    <property type="match status" value="1"/>
</dbReference>
<evidence type="ECO:0000313" key="3">
    <source>
        <dbReference type="Proteomes" id="UP000664859"/>
    </source>
</evidence>
<dbReference type="AlphaFoldDB" id="A0A835Z2H5"/>
<dbReference type="Gene3D" id="3.40.50.150">
    <property type="entry name" value="Vaccinia Virus protein VP39"/>
    <property type="match status" value="1"/>
</dbReference>
<feature type="compositionally biased region" description="Low complexity" evidence="1">
    <location>
        <begin position="267"/>
        <end position="280"/>
    </location>
</feature>
<sequence>MVDDALFKAVTGLQTASGKPWGRFLDSGTGTHSLRWVHTLPTAGWTAVTADAQFAANMQAELQLTDAERAQASTAACIIVGNWQDESFQEGEIYDTILADYLIGAIDGFSPYYQDEIFDRLKRHLAPGGTLFIIGMQPVPDSAPHPANIVTEVARLRDACILLAGHRPYREFPLDWVERHLKKAGFAVTLSRRMPILHSEGSIRRQLDVASRKLPYFEDRDLAAAMERHIAAVGARIVSTCSCVRGGRIQLGFDYVVAAEPLPRPPGAAAASSENGRAAGDVAGEEMAT</sequence>